<dbReference type="Pfam" id="PF05147">
    <property type="entry name" value="LANC_like"/>
    <property type="match status" value="1"/>
</dbReference>
<dbReference type="OrthoDB" id="6313827at2"/>
<keyword evidence="1" id="KW-0479">Metal-binding</keyword>
<dbReference type="AlphaFoldDB" id="A0A327VWF2"/>
<name>A0A327VWF2_9BACT</name>
<comment type="caution">
    <text evidence="2">The sequence shown here is derived from an EMBL/GenBank/DDBJ whole genome shotgun (WGS) entry which is preliminary data.</text>
</comment>
<organism evidence="2 3">
    <name type="scientific">Chitinophaga dinghuensis</name>
    <dbReference type="NCBI Taxonomy" id="1539050"/>
    <lineage>
        <taxon>Bacteria</taxon>
        <taxon>Pseudomonadati</taxon>
        <taxon>Bacteroidota</taxon>
        <taxon>Chitinophagia</taxon>
        <taxon>Chitinophagales</taxon>
        <taxon>Chitinophagaceae</taxon>
        <taxon>Chitinophaga</taxon>
    </lineage>
</organism>
<sequence>MDDKKLAAAILEDISTELTQFAAEGEYPGLLGGYSGTALFFANYYQLTGKESHLDLTYTVIQRSLDAISTMSLSGGHCSGLSGIAWHFLHLAEMGYIDPVDLDETFGDLDTTLAKFMQDEIQIDKMDFLHQGLGVALYFLARLPSPAARQQLEQLVAALAQHAHKMPAGIAWRDQFSTMSLENEDRNMFNLGLAHGNPAIISVLSRIYEKGIAQDIIPGLIGPAVDWLLTTRKATSAPGTSLFPVLIDDNGETAGDVNSRLGWCYGDLGIAQALLDAGERMQKSDWLHYSAEMFTQIATTRDIKNGAVHDACLCHGSAGIALMMQQAGIRLQDNRLLQNAAYWYQTVASQNTWTDGPAGYKFYHYPNYVSSHNVLEGISGIGLSLIHFLEPDIKPTWASAMLIG</sequence>
<dbReference type="SMART" id="SM01260">
    <property type="entry name" value="LANC_like"/>
    <property type="match status" value="1"/>
</dbReference>
<proteinExistence type="predicted"/>
<reference evidence="2 3" key="1">
    <citation type="submission" date="2018-06" db="EMBL/GenBank/DDBJ databases">
        <title>Genomic Encyclopedia of Archaeal and Bacterial Type Strains, Phase II (KMG-II): from individual species to whole genera.</title>
        <authorList>
            <person name="Goeker M."/>
        </authorList>
    </citation>
    <scope>NUCLEOTIDE SEQUENCE [LARGE SCALE GENOMIC DNA]</scope>
    <source>
        <strain evidence="2 3">DSM 29821</strain>
    </source>
</reference>
<dbReference type="CDD" id="cd04793">
    <property type="entry name" value="LanC"/>
    <property type="match status" value="1"/>
</dbReference>
<keyword evidence="1" id="KW-0862">Zinc</keyword>
<keyword evidence="3" id="KW-1185">Reference proteome</keyword>
<dbReference type="GO" id="GO:0046872">
    <property type="term" value="F:metal ion binding"/>
    <property type="evidence" value="ECO:0007669"/>
    <property type="project" value="UniProtKB-KW"/>
</dbReference>
<evidence type="ECO:0000256" key="1">
    <source>
        <dbReference type="PIRSR" id="PIRSR607822-1"/>
    </source>
</evidence>
<dbReference type="RefSeq" id="WP_111593325.1">
    <property type="nucleotide sequence ID" value="NZ_QLMA01000005.1"/>
</dbReference>
<protein>
    <submittedName>
        <fullName evidence="2">Lanthionine synthetase-like protein</fullName>
    </submittedName>
</protein>
<evidence type="ECO:0000313" key="3">
    <source>
        <dbReference type="Proteomes" id="UP000249819"/>
    </source>
</evidence>
<feature type="binding site" evidence="1">
    <location>
        <position position="315"/>
    </location>
    <ligand>
        <name>Zn(2+)</name>
        <dbReference type="ChEBI" id="CHEBI:29105"/>
    </ligand>
</feature>
<evidence type="ECO:0000313" key="2">
    <source>
        <dbReference type="EMBL" id="RAJ80331.1"/>
    </source>
</evidence>
<dbReference type="InterPro" id="IPR033889">
    <property type="entry name" value="LanC"/>
</dbReference>
<feature type="binding site" evidence="1">
    <location>
        <position position="314"/>
    </location>
    <ligand>
        <name>Zn(2+)</name>
        <dbReference type="ChEBI" id="CHEBI:29105"/>
    </ligand>
</feature>
<dbReference type="Proteomes" id="UP000249819">
    <property type="component" value="Unassembled WGS sequence"/>
</dbReference>
<feature type="binding site" evidence="1">
    <location>
        <position position="264"/>
    </location>
    <ligand>
        <name>Zn(2+)</name>
        <dbReference type="ChEBI" id="CHEBI:29105"/>
    </ligand>
</feature>
<dbReference type="PRINTS" id="PR01950">
    <property type="entry name" value="LANCSUPER"/>
</dbReference>
<dbReference type="EMBL" id="QLMA01000005">
    <property type="protein sequence ID" value="RAJ80331.1"/>
    <property type="molecule type" value="Genomic_DNA"/>
</dbReference>
<accession>A0A327VWF2</accession>
<dbReference type="SUPFAM" id="SSF158745">
    <property type="entry name" value="LanC-like"/>
    <property type="match status" value="1"/>
</dbReference>
<dbReference type="GO" id="GO:0031179">
    <property type="term" value="P:peptide modification"/>
    <property type="evidence" value="ECO:0007669"/>
    <property type="project" value="InterPro"/>
</dbReference>
<dbReference type="InterPro" id="IPR007822">
    <property type="entry name" value="LANC-like"/>
</dbReference>
<gene>
    <name evidence="2" type="ORF">CLV59_105440</name>
</gene>
<dbReference type="PRINTS" id="PR01955">
    <property type="entry name" value="LANCFRANKIA"/>
</dbReference>
<dbReference type="Gene3D" id="1.50.10.20">
    <property type="match status" value="1"/>
</dbReference>